<dbReference type="AlphaFoldDB" id="G2PZZ0"/>
<gene>
    <name evidence="2" type="ORF">MYCTH_105318</name>
</gene>
<feature type="region of interest" description="Disordered" evidence="1">
    <location>
        <begin position="289"/>
        <end position="479"/>
    </location>
</feature>
<evidence type="ECO:0000256" key="1">
    <source>
        <dbReference type="SAM" id="MobiDB-lite"/>
    </source>
</evidence>
<evidence type="ECO:0000313" key="2">
    <source>
        <dbReference type="EMBL" id="AEO54814.1"/>
    </source>
</evidence>
<feature type="compositionally biased region" description="Low complexity" evidence="1">
    <location>
        <begin position="255"/>
        <end position="275"/>
    </location>
</feature>
<organism evidence="2 3">
    <name type="scientific">Thermothelomyces thermophilus (strain ATCC 42464 / BCRC 31852 / DSM 1799)</name>
    <name type="common">Sporotrichum thermophile</name>
    <dbReference type="NCBI Taxonomy" id="573729"/>
    <lineage>
        <taxon>Eukaryota</taxon>
        <taxon>Fungi</taxon>
        <taxon>Dikarya</taxon>
        <taxon>Ascomycota</taxon>
        <taxon>Pezizomycotina</taxon>
        <taxon>Sordariomycetes</taxon>
        <taxon>Sordariomycetidae</taxon>
        <taxon>Sordariales</taxon>
        <taxon>Chaetomiaceae</taxon>
        <taxon>Thermothelomyces</taxon>
    </lineage>
</organism>
<dbReference type="OrthoDB" id="5380416at2759"/>
<feature type="compositionally biased region" description="Polar residues" evidence="1">
    <location>
        <begin position="422"/>
        <end position="433"/>
    </location>
</feature>
<sequence length="479" mass="52438">MAIDKKYTLETWTHADKYVRALRDLRLNQVLSRPRDNCRSGRRFNDILRESSGKADKAVARRSLVVRCIVFARCPTAGISAGFALPSEGGVFKSHHMIQVYSFMSCKSMVSQLPTHYLDWMYVYCGSKAQMQCFDITRLARLITVSYPKKRSWFKPPSVVRRLPFRKVQTNPFALVFCRSSGLDRAVDKRIKDPHQARRRLASSTLGRFTISTAAPPDSRFRLTTSLALYPFANANRTRLARRPTLVCSTLNPHSATMPSQTSTTASTPGGATPAKRFELPALDFKFGSLTDGTDIPPPLPSPVKEKAAPTPPDTPDVDKGQEQKGEDEANGKPDTASPKSQLSGISVAGTKRRAEDGPASPTLSNRPGSIRRLFSRSLLNQAQTNGSESAGNGRPKSRGGTSVSDSKKAKRASGWFGRLLSNDNGTSKSATPLSPPATDEKKPTGPPPPMIPELSEINTKLGIQNDNSFDGDLFKDIK</sequence>
<feature type="compositionally biased region" description="Polar residues" evidence="1">
    <location>
        <begin position="378"/>
        <end position="391"/>
    </location>
</feature>
<dbReference type="RefSeq" id="XP_003660059.1">
    <property type="nucleotide sequence ID" value="XM_003660011.1"/>
</dbReference>
<dbReference type="eggNOG" id="ENOG502SUU9">
    <property type="taxonomic scope" value="Eukaryota"/>
</dbReference>
<accession>G2PZZ0</accession>
<dbReference type="EMBL" id="CP003002">
    <property type="protein sequence ID" value="AEO54814.1"/>
    <property type="molecule type" value="Genomic_DNA"/>
</dbReference>
<protein>
    <submittedName>
        <fullName evidence="2">Uncharacterized protein</fullName>
    </submittedName>
</protein>
<feature type="compositionally biased region" description="Polar residues" evidence="1">
    <location>
        <begin position="457"/>
        <end position="469"/>
    </location>
</feature>
<evidence type="ECO:0000313" key="3">
    <source>
        <dbReference type="Proteomes" id="UP000007322"/>
    </source>
</evidence>
<name>G2PZZ0_THET4</name>
<reference evidence="2 3" key="1">
    <citation type="journal article" date="2011" name="Nat. Biotechnol.">
        <title>Comparative genomic analysis of the thermophilic biomass-degrading fungi Myceliophthora thermophila and Thielavia terrestris.</title>
        <authorList>
            <person name="Berka R.M."/>
            <person name="Grigoriev I.V."/>
            <person name="Otillar R."/>
            <person name="Salamov A."/>
            <person name="Grimwood J."/>
            <person name="Reid I."/>
            <person name="Ishmael N."/>
            <person name="John T."/>
            <person name="Darmond C."/>
            <person name="Moisan M.-C."/>
            <person name="Henrissat B."/>
            <person name="Coutinho P.M."/>
            <person name="Lombard V."/>
            <person name="Natvig D.O."/>
            <person name="Lindquist E."/>
            <person name="Schmutz J."/>
            <person name="Lucas S."/>
            <person name="Harris P."/>
            <person name="Powlowski J."/>
            <person name="Bellemare A."/>
            <person name="Taylor D."/>
            <person name="Butler G."/>
            <person name="de Vries R.P."/>
            <person name="Allijn I.E."/>
            <person name="van den Brink J."/>
            <person name="Ushinsky S."/>
            <person name="Storms R."/>
            <person name="Powell A.J."/>
            <person name="Paulsen I.T."/>
            <person name="Elbourne L.D.H."/>
            <person name="Baker S.E."/>
            <person name="Magnuson J."/>
            <person name="LaBoissiere S."/>
            <person name="Clutterbuck A.J."/>
            <person name="Martinez D."/>
            <person name="Wogulis M."/>
            <person name="de Leon A.L."/>
            <person name="Rey M.W."/>
            <person name="Tsang A."/>
        </authorList>
    </citation>
    <scope>NUCLEOTIDE SEQUENCE [LARGE SCALE GENOMIC DNA]</scope>
    <source>
        <strain evidence="3">ATCC 42464 / BCRC 31852 / DSM 1799</strain>
    </source>
</reference>
<proteinExistence type="predicted"/>
<dbReference type="KEGG" id="mtm:MYCTH_105318"/>
<keyword evidence="3" id="KW-1185">Reference proteome</keyword>
<dbReference type="VEuPathDB" id="FungiDB:MYCTH_105318"/>
<dbReference type="GeneID" id="11508624"/>
<dbReference type="Proteomes" id="UP000007322">
    <property type="component" value="Chromosome 1"/>
</dbReference>
<feature type="region of interest" description="Disordered" evidence="1">
    <location>
        <begin position="251"/>
        <end position="276"/>
    </location>
</feature>
<dbReference type="HOGENOM" id="CLU_570096_0_0_1"/>
<feature type="compositionally biased region" description="Basic and acidic residues" evidence="1">
    <location>
        <begin position="317"/>
        <end position="332"/>
    </location>
</feature>
<dbReference type="InParanoid" id="G2PZZ0"/>